<name>A0A2S8G6V9_9BACT</name>
<evidence type="ECO:0000313" key="4">
    <source>
        <dbReference type="Proteomes" id="UP000239388"/>
    </source>
</evidence>
<keyword evidence="2" id="KW-0732">Signal</keyword>
<feature type="signal peptide" evidence="2">
    <location>
        <begin position="1"/>
        <end position="21"/>
    </location>
</feature>
<dbReference type="Proteomes" id="UP000239388">
    <property type="component" value="Unassembled WGS sequence"/>
</dbReference>
<sequence>MKSRIAVTLALCFVAAVTCVAEEPSLKDPLLGTWILSEGETNGKDLKEALKAQGLDGLKVKFADGVMSMTGFGGPEFKYKYSSDPTAKPTEIHLTTEDTQGKVPQGLKMTGIYQLEGDVLKLCLPNKPADGKPTEFTAPSGSNRSLLTLKRQAETQ</sequence>
<reference evidence="3 4" key="1">
    <citation type="submission" date="2018-02" db="EMBL/GenBank/DDBJ databases">
        <title>Comparative genomes isolates from brazilian mangrove.</title>
        <authorList>
            <person name="Araujo J.E."/>
            <person name="Taketani R.G."/>
            <person name="Silva M.C.P."/>
            <person name="Loureco M.V."/>
            <person name="Andreote F.D."/>
        </authorList>
    </citation>
    <scope>NUCLEOTIDE SEQUENCE [LARGE SCALE GENOMIC DNA]</scope>
    <source>
        <strain evidence="3 4">NAP PRIS-MGV</strain>
    </source>
</reference>
<dbReference type="OrthoDB" id="292826at2"/>
<accession>A0A2S8G6V9</accession>
<dbReference type="AlphaFoldDB" id="A0A2S8G6V9"/>
<protein>
    <recommendedName>
        <fullName evidence="5">TIGR03067 domain-containing protein</fullName>
    </recommendedName>
</protein>
<evidence type="ECO:0000256" key="1">
    <source>
        <dbReference type="SAM" id="MobiDB-lite"/>
    </source>
</evidence>
<dbReference type="EMBL" id="PUIB01000009">
    <property type="protein sequence ID" value="PQO40198.1"/>
    <property type="molecule type" value="Genomic_DNA"/>
</dbReference>
<dbReference type="RefSeq" id="WP_105352564.1">
    <property type="nucleotide sequence ID" value="NZ_PUIB01000009.1"/>
</dbReference>
<evidence type="ECO:0000256" key="2">
    <source>
        <dbReference type="SAM" id="SignalP"/>
    </source>
</evidence>
<comment type="caution">
    <text evidence="3">The sequence shown here is derived from an EMBL/GenBank/DDBJ whole genome shotgun (WGS) entry which is preliminary data.</text>
</comment>
<feature type="region of interest" description="Disordered" evidence="1">
    <location>
        <begin position="126"/>
        <end position="156"/>
    </location>
</feature>
<dbReference type="NCBIfam" id="TIGR03067">
    <property type="entry name" value="Planc_TIGR03067"/>
    <property type="match status" value="1"/>
</dbReference>
<feature type="chain" id="PRO_5015429280" description="TIGR03067 domain-containing protein" evidence="2">
    <location>
        <begin position="22"/>
        <end position="156"/>
    </location>
</feature>
<organism evidence="3 4">
    <name type="scientific">Blastopirellula marina</name>
    <dbReference type="NCBI Taxonomy" id="124"/>
    <lineage>
        <taxon>Bacteria</taxon>
        <taxon>Pseudomonadati</taxon>
        <taxon>Planctomycetota</taxon>
        <taxon>Planctomycetia</taxon>
        <taxon>Pirellulales</taxon>
        <taxon>Pirellulaceae</taxon>
        <taxon>Blastopirellula</taxon>
    </lineage>
</organism>
<evidence type="ECO:0000313" key="3">
    <source>
        <dbReference type="EMBL" id="PQO40198.1"/>
    </source>
</evidence>
<proteinExistence type="predicted"/>
<gene>
    <name evidence="3" type="ORF">C5Y98_06230</name>
</gene>
<evidence type="ECO:0008006" key="5">
    <source>
        <dbReference type="Google" id="ProtNLM"/>
    </source>
</evidence>
<feature type="compositionally biased region" description="Polar residues" evidence="1">
    <location>
        <begin position="137"/>
        <end position="146"/>
    </location>
</feature>
<dbReference type="InterPro" id="IPR017504">
    <property type="entry name" value="CHP03067_Planctomycetes"/>
</dbReference>